<organism evidence="2 3">
    <name type="scientific">Ophiocordyceps camponoti-floridani</name>
    <dbReference type="NCBI Taxonomy" id="2030778"/>
    <lineage>
        <taxon>Eukaryota</taxon>
        <taxon>Fungi</taxon>
        <taxon>Dikarya</taxon>
        <taxon>Ascomycota</taxon>
        <taxon>Pezizomycotina</taxon>
        <taxon>Sordariomycetes</taxon>
        <taxon>Hypocreomycetidae</taxon>
        <taxon>Hypocreales</taxon>
        <taxon>Ophiocordycipitaceae</taxon>
        <taxon>Ophiocordyceps</taxon>
    </lineage>
</organism>
<dbReference type="EMBL" id="JAACLJ010000006">
    <property type="protein sequence ID" value="KAF4584229.1"/>
    <property type="molecule type" value="Genomic_DNA"/>
</dbReference>
<evidence type="ECO:0000256" key="1">
    <source>
        <dbReference type="SAM" id="MobiDB-lite"/>
    </source>
</evidence>
<dbReference type="PANTHER" id="PTHR47204:SF1">
    <property type="entry name" value="RIBONUCLEASE H2 SUBUNIT C"/>
    <property type="match status" value="1"/>
</dbReference>
<sequence>MSTSSESMLAIAGESDKRKAVPNLLPCRIRHTGPIDSVAGYWAPSSPKQDEPRVAYFRGRKLHGRAVAVPDRYEGVVVRREAGDRKRKHSQLCGEDEDDGAVAAEPETETLRVTARFDEVLVWAHEATMDSTDEYVRGVEEWLQVADKIHSFGERDETSG</sequence>
<dbReference type="GO" id="GO:0032299">
    <property type="term" value="C:ribonuclease H2 complex"/>
    <property type="evidence" value="ECO:0007669"/>
    <property type="project" value="InterPro"/>
</dbReference>
<dbReference type="Pfam" id="PF08615">
    <property type="entry name" value="RNase_H2_suC"/>
    <property type="match status" value="1"/>
</dbReference>
<protein>
    <submittedName>
        <fullName evidence="2">Ribonuclease H2 subunit C</fullName>
    </submittedName>
</protein>
<proteinExistence type="predicted"/>
<evidence type="ECO:0000313" key="2">
    <source>
        <dbReference type="EMBL" id="KAF4584229.1"/>
    </source>
</evidence>
<feature type="region of interest" description="Disordered" evidence="1">
    <location>
        <begin position="84"/>
        <end position="104"/>
    </location>
</feature>
<dbReference type="Gene3D" id="2.40.128.680">
    <property type="match status" value="1"/>
</dbReference>
<accession>A0A8H4VBY8</accession>
<dbReference type="OrthoDB" id="6222486at2759"/>
<dbReference type="CDD" id="cd09271">
    <property type="entry name" value="RNase_H2-C"/>
    <property type="match status" value="1"/>
</dbReference>
<dbReference type="Proteomes" id="UP000562929">
    <property type="component" value="Unassembled WGS sequence"/>
</dbReference>
<name>A0A8H4VBY8_9HYPO</name>
<comment type="caution">
    <text evidence="2">The sequence shown here is derived from an EMBL/GenBank/DDBJ whole genome shotgun (WGS) entry which is preliminary data.</text>
</comment>
<gene>
    <name evidence="2" type="ORF">GQ602_005602</name>
</gene>
<dbReference type="GO" id="GO:0006401">
    <property type="term" value="P:RNA catabolic process"/>
    <property type="evidence" value="ECO:0007669"/>
    <property type="project" value="InterPro"/>
</dbReference>
<dbReference type="PANTHER" id="PTHR47204">
    <property type="entry name" value="OS02G0168900 PROTEIN"/>
    <property type="match status" value="1"/>
</dbReference>
<dbReference type="AlphaFoldDB" id="A0A8H4VBY8"/>
<reference evidence="2 3" key="1">
    <citation type="journal article" date="2020" name="G3 (Bethesda)">
        <title>Genetic Underpinnings of Host Manipulation by Ophiocordyceps as Revealed by Comparative Transcriptomics.</title>
        <authorList>
            <person name="Will I."/>
            <person name="Das B."/>
            <person name="Trinh T."/>
            <person name="Brachmann A."/>
            <person name="Ohm R.A."/>
            <person name="de Bekker C."/>
        </authorList>
    </citation>
    <scope>NUCLEOTIDE SEQUENCE [LARGE SCALE GENOMIC DNA]</scope>
    <source>
        <strain evidence="2 3">EC05</strain>
    </source>
</reference>
<keyword evidence="3" id="KW-1185">Reference proteome</keyword>
<dbReference type="InterPro" id="IPR013924">
    <property type="entry name" value="RNase_H2_suC"/>
</dbReference>
<evidence type="ECO:0000313" key="3">
    <source>
        <dbReference type="Proteomes" id="UP000562929"/>
    </source>
</evidence>